<dbReference type="AlphaFoldDB" id="A0A4R6Y8D3"/>
<evidence type="ECO:0000313" key="2">
    <source>
        <dbReference type="EMBL" id="TDR31665.1"/>
    </source>
</evidence>
<accession>A0A4R6Y8D3</accession>
<organism evidence="2 3">
    <name type="scientific">Hydromonas duriensis</name>
    <dbReference type="NCBI Taxonomy" id="1527608"/>
    <lineage>
        <taxon>Bacteria</taxon>
        <taxon>Pseudomonadati</taxon>
        <taxon>Pseudomonadota</taxon>
        <taxon>Betaproteobacteria</taxon>
        <taxon>Burkholderiales</taxon>
        <taxon>Burkholderiaceae</taxon>
        <taxon>Hydromonas</taxon>
    </lineage>
</organism>
<dbReference type="PROSITE" id="PS51257">
    <property type="entry name" value="PROKAR_LIPOPROTEIN"/>
    <property type="match status" value="1"/>
</dbReference>
<dbReference type="RefSeq" id="WP_133619719.1">
    <property type="nucleotide sequence ID" value="NZ_SNZE01000008.1"/>
</dbReference>
<evidence type="ECO:0000313" key="3">
    <source>
        <dbReference type="Proteomes" id="UP000294480"/>
    </source>
</evidence>
<evidence type="ECO:0000256" key="1">
    <source>
        <dbReference type="SAM" id="SignalP"/>
    </source>
</evidence>
<feature type="chain" id="PRO_5020878804" description="Lipoprotein" evidence="1">
    <location>
        <begin position="18"/>
        <end position="149"/>
    </location>
</feature>
<sequence length="149" mass="16122">MKKLTLLIMPIFLAACASTTGISPQATMRLGKITEKQTSTQPVYQGNRLPIDVGFGFGGGGDHIGWGINMGLNQIFALSDSYRNETIYQYKVEVAKNDFLLIRSNQNLSPDQCVTVYELPNNGDYPKIAGNLDCKLPAAPIAAAPATIK</sequence>
<keyword evidence="1" id="KW-0732">Signal</keyword>
<name>A0A4R6Y8D3_9BURK</name>
<reference evidence="2 3" key="1">
    <citation type="submission" date="2019-03" db="EMBL/GenBank/DDBJ databases">
        <title>Genomic Encyclopedia of Type Strains, Phase IV (KMG-IV): sequencing the most valuable type-strain genomes for metagenomic binning, comparative biology and taxonomic classification.</title>
        <authorList>
            <person name="Goeker M."/>
        </authorList>
    </citation>
    <scope>NUCLEOTIDE SEQUENCE [LARGE SCALE GENOMIC DNA]</scope>
    <source>
        <strain evidence="2 3">DSM 102852</strain>
    </source>
</reference>
<proteinExistence type="predicted"/>
<protein>
    <recommendedName>
        <fullName evidence="4">Lipoprotein</fullName>
    </recommendedName>
</protein>
<dbReference type="EMBL" id="SNZE01000008">
    <property type="protein sequence ID" value="TDR31665.1"/>
    <property type="molecule type" value="Genomic_DNA"/>
</dbReference>
<evidence type="ECO:0008006" key="4">
    <source>
        <dbReference type="Google" id="ProtNLM"/>
    </source>
</evidence>
<feature type="signal peptide" evidence="1">
    <location>
        <begin position="1"/>
        <end position="17"/>
    </location>
</feature>
<dbReference type="Proteomes" id="UP000294480">
    <property type="component" value="Unassembled WGS sequence"/>
</dbReference>
<keyword evidence="3" id="KW-1185">Reference proteome</keyword>
<comment type="caution">
    <text evidence="2">The sequence shown here is derived from an EMBL/GenBank/DDBJ whole genome shotgun (WGS) entry which is preliminary data.</text>
</comment>
<dbReference type="OrthoDB" id="9846808at2"/>
<gene>
    <name evidence="2" type="ORF">DFR44_10848</name>
</gene>